<reference evidence="2 3" key="1">
    <citation type="submission" date="2020-08" db="EMBL/GenBank/DDBJ databases">
        <title>Genomic Encyclopedia of Type Strains, Phase IV (KMG-V): Genome sequencing to study the core and pangenomes of soil and plant-associated prokaryotes.</title>
        <authorList>
            <person name="Whitman W."/>
        </authorList>
    </citation>
    <scope>NUCLEOTIDE SEQUENCE [LARGE SCALE GENOMIC DNA]</scope>
    <source>
        <strain evidence="2 3">X5P3</strain>
    </source>
</reference>
<dbReference type="Gene3D" id="3.10.28.20">
    <property type="entry name" value="Acetamidase/Formamidase-like domains"/>
    <property type="match status" value="1"/>
</dbReference>
<proteinExistence type="predicted"/>
<sequence>MRFPFLLVSAFFAATAASAQNSQTLLATPTTVAWGYYSAHAKPVLTVHSGDTVIMQTASTCGAPQRLKAEGVADADIPTWLGDLYDKVPQADRGPGGHILTGPVAVAEAEPGDVLEVRILKIQLDTNFACNGFGAGRGFLPDDFPYGRTKIIPLDRTRMTAAFAPGITIPLHPFFGSMGIAPPESAGKWNSAPPWMHGGNMDNKELTAGSVVFYPVHASGALFEAGDGHAGQGNGEVDITALETFLTGTFQFIVHKGEAAQEHLLWPRAETPNAYIAMGFHEDLTKATEMAVRNMITFLSEQNPDYPHLSRDDAYALISTACDVNITQLVDTKSGVHVMCPKNLFTGPKRKSAE</sequence>
<gene>
    <name evidence="2" type="ORF">HDF15_005184</name>
</gene>
<feature type="signal peptide" evidence="1">
    <location>
        <begin position="1"/>
        <end position="19"/>
    </location>
</feature>
<evidence type="ECO:0000313" key="2">
    <source>
        <dbReference type="EMBL" id="MBB5066799.1"/>
    </source>
</evidence>
<dbReference type="GO" id="GO:0016811">
    <property type="term" value="F:hydrolase activity, acting on carbon-nitrogen (but not peptide) bonds, in linear amides"/>
    <property type="evidence" value="ECO:0007669"/>
    <property type="project" value="InterPro"/>
</dbReference>
<dbReference type="Proteomes" id="UP000584867">
    <property type="component" value="Unassembled WGS sequence"/>
</dbReference>
<dbReference type="Pfam" id="PF03069">
    <property type="entry name" value="FmdA_AmdA"/>
    <property type="match status" value="2"/>
</dbReference>
<feature type="chain" id="PRO_5031485783" evidence="1">
    <location>
        <begin position="20"/>
        <end position="354"/>
    </location>
</feature>
<dbReference type="InterPro" id="IPR004304">
    <property type="entry name" value="FmdA_AmdA"/>
</dbReference>
<dbReference type="Gene3D" id="2.60.120.580">
    <property type="entry name" value="Acetamidase/Formamidase-like domains"/>
    <property type="match status" value="2"/>
</dbReference>
<accession>A0A7W8ECN2</accession>
<dbReference type="SUPFAM" id="SSF141130">
    <property type="entry name" value="Acetamidase/Formamidase-like"/>
    <property type="match status" value="1"/>
</dbReference>
<keyword evidence="1" id="KW-0732">Signal</keyword>
<dbReference type="RefSeq" id="WP_184260982.1">
    <property type="nucleotide sequence ID" value="NZ_JACHIO010000036.1"/>
</dbReference>
<evidence type="ECO:0000256" key="1">
    <source>
        <dbReference type="SAM" id="SignalP"/>
    </source>
</evidence>
<name>A0A7W8ECN2_9BACT</name>
<protein>
    <submittedName>
        <fullName evidence="2">Acetamidase/formamidase</fullName>
    </submittedName>
</protein>
<evidence type="ECO:0000313" key="3">
    <source>
        <dbReference type="Proteomes" id="UP000584867"/>
    </source>
</evidence>
<organism evidence="2 3">
    <name type="scientific">Granulicella mallensis</name>
    <dbReference type="NCBI Taxonomy" id="940614"/>
    <lineage>
        <taxon>Bacteria</taxon>
        <taxon>Pseudomonadati</taxon>
        <taxon>Acidobacteriota</taxon>
        <taxon>Terriglobia</taxon>
        <taxon>Terriglobales</taxon>
        <taxon>Acidobacteriaceae</taxon>
        <taxon>Granulicella</taxon>
    </lineage>
</organism>
<dbReference type="PANTHER" id="PTHR31891:SF1">
    <property type="entry name" value="FORMAMIDASE C869.04-RELATED"/>
    <property type="match status" value="1"/>
</dbReference>
<dbReference type="AlphaFoldDB" id="A0A7W8ECN2"/>
<dbReference type="PANTHER" id="PTHR31891">
    <property type="entry name" value="FORMAMIDASE C869.04-RELATED"/>
    <property type="match status" value="1"/>
</dbReference>
<comment type="caution">
    <text evidence="2">The sequence shown here is derived from an EMBL/GenBank/DDBJ whole genome shotgun (WGS) entry which is preliminary data.</text>
</comment>
<dbReference type="EMBL" id="JACHIO010000036">
    <property type="protein sequence ID" value="MBB5066799.1"/>
    <property type="molecule type" value="Genomic_DNA"/>
</dbReference>